<comment type="similarity">
    <text evidence="1">Belongs to the peptidase C1 family.</text>
</comment>
<name>A0AAD1XH83_EUPCR</name>
<gene>
    <name evidence="5" type="ORF">ECRASSUSDP1_LOCUS14000</name>
</gene>
<evidence type="ECO:0000313" key="5">
    <source>
        <dbReference type="EMBL" id="CAI2372669.1"/>
    </source>
</evidence>
<comment type="caution">
    <text evidence="5">The sequence shown here is derived from an EMBL/GenBank/DDBJ whole genome shotgun (WGS) entry which is preliminary data.</text>
</comment>
<sequence>MNQPKDFIILKMKYIVLIALFAIAFAEIHPVNDEIVKTIKETATWTPMEPEENPFAYMSVEQIKGMMGTKLRVYEDNAAEVTADIPAEFDSRTAWPGKVHNIRDQGACGSCWAFGATEALSDRFFIENGVDVVLSPQHLVSCDRSNYGCNGGYLDKAWDFMQTTGVVLDSCMPYTSGTTGQDGECYTHCTSETDDEFRKYNSERATMTRDVATTQQAIMTEGPVEAAFTVYQDFMSYKSGVYKHTTGSMLGGHAIKALGWGEEDGTKYWIMANSWGTGWGEDGFFKIAMGDCGINNQMTFALAHKD</sequence>
<dbReference type="GO" id="GO:0006508">
    <property type="term" value="P:proteolysis"/>
    <property type="evidence" value="ECO:0007669"/>
    <property type="project" value="InterPro"/>
</dbReference>
<dbReference type="SMART" id="SM00645">
    <property type="entry name" value="Pept_C1"/>
    <property type="match status" value="1"/>
</dbReference>
<dbReference type="Gene3D" id="3.90.70.10">
    <property type="entry name" value="Cysteine proteinases"/>
    <property type="match status" value="1"/>
</dbReference>
<dbReference type="Pfam" id="PF00112">
    <property type="entry name" value="Peptidase_C1"/>
    <property type="match status" value="1"/>
</dbReference>
<accession>A0AAD1XH83</accession>
<evidence type="ECO:0000256" key="2">
    <source>
        <dbReference type="ARBA" id="ARBA00023145"/>
    </source>
</evidence>
<feature type="domain" description="Peptidase C1A papain C-terminal" evidence="4">
    <location>
        <begin position="85"/>
        <end position="302"/>
    </location>
</feature>
<evidence type="ECO:0000256" key="3">
    <source>
        <dbReference type="ARBA" id="ARBA00023157"/>
    </source>
</evidence>
<keyword evidence="2" id="KW-0865">Zymogen</keyword>
<evidence type="ECO:0000256" key="1">
    <source>
        <dbReference type="ARBA" id="ARBA00008455"/>
    </source>
</evidence>
<dbReference type="EMBL" id="CAMPGE010013965">
    <property type="protein sequence ID" value="CAI2372669.1"/>
    <property type="molecule type" value="Genomic_DNA"/>
</dbReference>
<dbReference type="PROSITE" id="PS00640">
    <property type="entry name" value="THIOL_PROTEASE_ASN"/>
    <property type="match status" value="1"/>
</dbReference>
<organism evidence="5 6">
    <name type="scientific">Euplotes crassus</name>
    <dbReference type="NCBI Taxonomy" id="5936"/>
    <lineage>
        <taxon>Eukaryota</taxon>
        <taxon>Sar</taxon>
        <taxon>Alveolata</taxon>
        <taxon>Ciliophora</taxon>
        <taxon>Intramacronucleata</taxon>
        <taxon>Spirotrichea</taxon>
        <taxon>Hypotrichia</taxon>
        <taxon>Euplotida</taxon>
        <taxon>Euplotidae</taxon>
        <taxon>Moneuplotes</taxon>
    </lineage>
</organism>
<dbReference type="PANTHER" id="PTHR12411">
    <property type="entry name" value="CYSTEINE PROTEASE FAMILY C1-RELATED"/>
    <property type="match status" value="1"/>
</dbReference>
<keyword evidence="6" id="KW-1185">Reference proteome</keyword>
<dbReference type="InterPro" id="IPR025661">
    <property type="entry name" value="Pept_asp_AS"/>
</dbReference>
<evidence type="ECO:0000313" key="6">
    <source>
        <dbReference type="Proteomes" id="UP001295684"/>
    </source>
</evidence>
<dbReference type="InterPro" id="IPR000668">
    <property type="entry name" value="Peptidase_C1A_C"/>
</dbReference>
<dbReference type="PROSITE" id="PS00139">
    <property type="entry name" value="THIOL_PROTEASE_CYS"/>
    <property type="match status" value="1"/>
</dbReference>
<dbReference type="InterPro" id="IPR038765">
    <property type="entry name" value="Papain-like_cys_pep_sf"/>
</dbReference>
<dbReference type="PROSITE" id="PS00639">
    <property type="entry name" value="THIOL_PROTEASE_HIS"/>
    <property type="match status" value="1"/>
</dbReference>
<keyword evidence="3" id="KW-1015">Disulfide bond</keyword>
<reference evidence="5" key="1">
    <citation type="submission" date="2023-07" db="EMBL/GenBank/DDBJ databases">
        <authorList>
            <consortium name="AG Swart"/>
            <person name="Singh M."/>
            <person name="Singh A."/>
            <person name="Seah K."/>
            <person name="Emmerich C."/>
        </authorList>
    </citation>
    <scope>NUCLEOTIDE SEQUENCE</scope>
    <source>
        <strain evidence="5">DP1</strain>
    </source>
</reference>
<dbReference type="CDD" id="cd02620">
    <property type="entry name" value="Peptidase_C1A_CathepsinB"/>
    <property type="match status" value="1"/>
</dbReference>
<dbReference type="SUPFAM" id="SSF54001">
    <property type="entry name" value="Cysteine proteinases"/>
    <property type="match status" value="1"/>
</dbReference>
<protein>
    <recommendedName>
        <fullName evidence="4">Peptidase C1A papain C-terminal domain-containing protein</fullName>
    </recommendedName>
</protein>
<dbReference type="InterPro" id="IPR013128">
    <property type="entry name" value="Peptidase_C1A"/>
</dbReference>
<evidence type="ECO:0000259" key="4">
    <source>
        <dbReference type="SMART" id="SM00645"/>
    </source>
</evidence>
<dbReference type="PRINTS" id="PR00705">
    <property type="entry name" value="PAPAIN"/>
</dbReference>
<dbReference type="InterPro" id="IPR025660">
    <property type="entry name" value="Pept_his_AS"/>
</dbReference>
<dbReference type="InterPro" id="IPR000169">
    <property type="entry name" value="Pept_cys_AS"/>
</dbReference>
<dbReference type="AlphaFoldDB" id="A0AAD1XH83"/>
<proteinExistence type="inferred from homology"/>
<dbReference type="GO" id="GO:0008234">
    <property type="term" value="F:cysteine-type peptidase activity"/>
    <property type="evidence" value="ECO:0007669"/>
    <property type="project" value="InterPro"/>
</dbReference>
<dbReference type="Proteomes" id="UP001295684">
    <property type="component" value="Unassembled WGS sequence"/>
</dbReference>